<dbReference type="GO" id="GO:0015658">
    <property type="term" value="F:branched-chain amino acid transmembrane transporter activity"/>
    <property type="evidence" value="ECO:0007669"/>
    <property type="project" value="InterPro"/>
</dbReference>
<dbReference type="CDD" id="cd06581">
    <property type="entry name" value="TM_PBP1_LivM_like"/>
    <property type="match status" value="1"/>
</dbReference>
<dbReference type="Proteomes" id="UP000008332">
    <property type="component" value="Chromosome"/>
</dbReference>
<dbReference type="HOGENOM" id="CLU_031365_0_1_4"/>
<evidence type="ECO:0000256" key="5">
    <source>
        <dbReference type="ARBA" id="ARBA00023136"/>
    </source>
</evidence>
<dbReference type="OrthoDB" id="9804361at2"/>
<evidence type="ECO:0000313" key="7">
    <source>
        <dbReference type="EMBL" id="ABD68757.1"/>
    </source>
</evidence>
<keyword evidence="8" id="KW-1185">Reference proteome</keyword>
<evidence type="ECO:0000256" key="1">
    <source>
        <dbReference type="ARBA" id="ARBA00004651"/>
    </source>
</evidence>
<dbReference type="PANTHER" id="PTHR30482:SF10">
    <property type="entry name" value="HIGH-AFFINITY BRANCHED-CHAIN AMINO ACID TRANSPORT PROTEIN BRAE"/>
    <property type="match status" value="1"/>
</dbReference>
<evidence type="ECO:0000313" key="8">
    <source>
        <dbReference type="Proteomes" id="UP000008332"/>
    </source>
</evidence>
<protein>
    <submittedName>
        <fullName evidence="7">Inner-membrane translocator</fullName>
    </submittedName>
</protein>
<evidence type="ECO:0000256" key="3">
    <source>
        <dbReference type="ARBA" id="ARBA00022692"/>
    </source>
</evidence>
<proteinExistence type="predicted"/>
<dbReference type="RefSeq" id="WP_011463327.1">
    <property type="nucleotide sequence ID" value="NC_007908.1"/>
</dbReference>
<dbReference type="PANTHER" id="PTHR30482">
    <property type="entry name" value="HIGH-AFFINITY BRANCHED-CHAIN AMINO ACID TRANSPORT SYSTEM PERMEASE"/>
    <property type="match status" value="1"/>
</dbReference>
<evidence type="ECO:0000256" key="2">
    <source>
        <dbReference type="ARBA" id="ARBA00022475"/>
    </source>
</evidence>
<evidence type="ECO:0000256" key="4">
    <source>
        <dbReference type="ARBA" id="ARBA00022989"/>
    </source>
</evidence>
<dbReference type="InterPro" id="IPR001851">
    <property type="entry name" value="ABC_transp_permease"/>
</dbReference>
<dbReference type="AlphaFoldDB" id="Q21ZP6"/>
<dbReference type="EMBL" id="CP000267">
    <property type="protein sequence ID" value="ABD68757.1"/>
    <property type="molecule type" value="Genomic_DNA"/>
</dbReference>
<accession>Q21ZP6</accession>
<dbReference type="Pfam" id="PF02653">
    <property type="entry name" value="BPD_transp_2"/>
    <property type="match status" value="1"/>
</dbReference>
<keyword evidence="5 6" id="KW-0472">Membrane</keyword>
<dbReference type="eggNOG" id="COG4177">
    <property type="taxonomic scope" value="Bacteria"/>
</dbReference>
<comment type="subcellular location">
    <subcellularLocation>
        <location evidence="1">Cell membrane</location>
        <topology evidence="1">Multi-pass membrane protein</topology>
    </subcellularLocation>
</comment>
<feature type="transmembrane region" description="Helical" evidence="6">
    <location>
        <begin position="275"/>
        <end position="296"/>
    </location>
</feature>
<keyword evidence="4 6" id="KW-1133">Transmembrane helix</keyword>
<feature type="transmembrane region" description="Helical" evidence="6">
    <location>
        <begin position="210"/>
        <end position="230"/>
    </location>
</feature>
<gene>
    <name evidence="7" type="ordered locus">Rfer_1014</name>
</gene>
<dbReference type="STRING" id="338969.Rfer_1014"/>
<feature type="transmembrane region" description="Helical" evidence="6">
    <location>
        <begin position="7"/>
        <end position="24"/>
    </location>
</feature>
<evidence type="ECO:0000256" key="6">
    <source>
        <dbReference type="SAM" id="Phobius"/>
    </source>
</evidence>
<organism evidence="7 8">
    <name type="scientific">Albidiferax ferrireducens (strain ATCC BAA-621 / DSM 15236 / T118)</name>
    <name type="common">Rhodoferax ferrireducens</name>
    <dbReference type="NCBI Taxonomy" id="338969"/>
    <lineage>
        <taxon>Bacteria</taxon>
        <taxon>Pseudomonadati</taxon>
        <taxon>Pseudomonadota</taxon>
        <taxon>Betaproteobacteria</taxon>
        <taxon>Burkholderiales</taxon>
        <taxon>Comamonadaceae</taxon>
        <taxon>Rhodoferax</taxon>
    </lineage>
</organism>
<keyword evidence="3 6" id="KW-0812">Transmembrane</keyword>
<dbReference type="InterPro" id="IPR043428">
    <property type="entry name" value="LivM-like"/>
</dbReference>
<reference evidence="8" key="1">
    <citation type="submission" date="2006-02" db="EMBL/GenBank/DDBJ databases">
        <title>Complete sequence of chromosome of Rhodoferax ferrireducens DSM 15236.</title>
        <authorList>
            <person name="Copeland A."/>
            <person name="Lucas S."/>
            <person name="Lapidus A."/>
            <person name="Barry K."/>
            <person name="Detter J.C."/>
            <person name="Glavina del Rio T."/>
            <person name="Hammon N."/>
            <person name="Israni S."/>
            <person name="Pitluck S."/>
            <person name="Brettin T."/>
            <person name="Bruce D."/>
            <person name="Han C."/>
            <person name="Tapia R."/>
            <person name="Gilna P."/>
            <person name="Kiss H."/>
            <person name="Schmutz J."/>
            <person name="Larimer F."/>
            <person name="Land M."/>
            <person name="Kyrpides N."/>
            <person name="Ivanova N."/>
            <person name="Richardson P."/>
        </authorList>
    </citation>
    <scope>NUCLEOTIDE SEQUENCE [LARGE SCALE GENOMIC DNA]</scope>
    <source>
        <strain evidence="8">ATCC BAA-621 / DSM 15236 / T118</strain>
    </source>
</reference>
<feature type="transmembrane region" description="Helical" evidence="6">
    <location>
        <begin position="157"/>
        <end position="189"/>
    </location>
</feature>
<feature type="transmembrane region" description="Helical" evidence="6">
    <location>
        <begin position="109"/>
        <end position="126"/>
    </location>
</feature>
<feature type="transmembrane region" description="Helical" evidence="6">
    <location>
        <begin position="85"/>
        <end position="104"/>
    </location>
</feature>
<name>Q21ZP6_ALBFT</name>
<sequence length="327" mass="33970">MSATKSFQMAVVAAVVLLLAGQLAPTWLQFLVTMSASNGLAVLGIVVLMRGGGATFGQGMFFALGAYAAALAPTLLGVQDAVLRIFLGTLVAGLIGAICAPLLVRYRGIFFAMLTLALSMVMFGLLSKSSALGGSDGINIVKPTVLGMALHSGNAEYVLYCLTVVVSVAAGWLVSVYWNSAAGLMALAVRGNPLRVEYLGASARRSLGTSFVICALLGGASGSITAQALGHVEPNFANWTTSGELVFVAVLAGYRRVPAVFAASLLLEIVRSFSNLYFPNTWQLALGTFMLLVIMFRPEGLGSLWPASGRRKAEPALAVPSVTGGQS</sequence>
<keyword evidence="2" id="KW-1003">Cell membrane</keyword>
<dbReference type="GO" id="GO:0005886">
    <property type="term" value="C:plasma membrane"/>
    <property type="evidence" value="ECO:0007669"/>
    <property type="project" value="UniProtKB-SubCell"/>
</dbReference>
<dbReference type="KEGG" id="rfr:Rfer_1014"/>